<name>A0A9N9EG46_9GLOM</name>
<organism evidence="1 2">
    <name type="scientific">Ambispora gerdemannii</name>
    <dbReference type="NCBI Taxonomy" id="144530"/>
    <lineage>
        <taxon>Eukaryota</taxon>
        <taxon>Fungi</taxon>
        <taxon>Fungi incertae sedis</taxon>
        <taxon>Mucoromycota</taxon>
        <taxon>Glomeromycotina</taxon>
        <taxon>Glomeromycetes</taxon>
        <taxon>Archaeosporales</taxon>
        <taxon>Ambisporaceae</taxon>
        <taxon>Ambispora</taxon>
    </lineage>
</organism>
<accession>A0A9N9EG46</accession>
<evidence type="ECO:0000313" key="1">
    <source>
        <dbReference type="EMBL" id="CAG8673527.1"/>
    </source>
</evidence>
<evidence type="ECO:0000313" key="2">
    <source>
        <dbReference type="Proteomes" id="UP000789831"/>
    </source>
</evidence>
<proteinExistence type="predicted"/>
<feature type="non-terminal residue" evidence="1">
    <location>
        <position position="47"/>
    </location>
</feature>
<keyword evidence="2" id="KW-1185">Reference proteome</keyword>
<protein>
    <submittedName>
        <fullName evidence="1">6059_t:CDS:1</fullName>
    </submittedName>
</protein>
<reference evidence="1" key="1">
    <citation type="submission" date="2021-06" db="EMBL/GenBank/DDBJ databases">
        <authorList>
            <person name="Kallberg Y."/>
            <person name="Tangrot J."/>
            <person name="Rosling A."/>
        </authorList>
    </citation>
    <scope>NUCLEOTIDE SEQUENCE</scope>
    <source>
        <strain evidence="1">MT106</strain>
    </source>
</reference>
<dbReference type="EMBL" id="CAJVPL010008246">
    <property type="protein sequence ID" value="CAG8673527.1"/>
    <property type="molecule type" value="Genomic_DNA"/>
</dbReference>
<comment type="caution">
    <text evidence="1">The sequence shown here is derived from an EMBL/GenBank/DDBJ whole genome shotgun (WGS) entry which is preliminary data.</text>
</comment>
<dbReference type="Proteomes" id="UP000789831">
    <property type="component" value="Unassembled WGS sequence"/>
</dbReference>
<gene>
    <name evidence="1" type="ORF">AGERDE_LOCUS12365</name>
</gene>
<feature type="non-terminal residue" evidence="1">
    <location>
        <position position="1"/>
    </location>
</feature>
<dbReference type="AlphaFoldDB" id="A0A9N9EG46"/>
<sequence>NTDDESIDLEEIDNSHESPVISASSAIASLKTVHTFLLQQDNAEEYI</sequence>